<reference evidence="1" key="1">
    <citation type="submission" date="2023-07" db="EMBL/GenBank/DDBJ databases">
        <title>Two novel species in the genus Flavivirga.</title>
        <authorList>
            <person name="Kwon K."/>
        </authorList>
    </citation>
    <scope>NUCLEOTIDE SEQUENCE</scope>
    <source>
        <strain evidence="1">KACC 14158</strain>
    </source>
</reference>
<evidence type="ECO:0008006" key="3">
    <source>
        <dbReference type="Google" id="ProtNLM"/>
    </source>
</evidence>
<dbReference type="EMBL" id="JAUOEL010000008">
    <property type="protein sequence ID" value="MDO5976383.1"/>
    <property type="molecule type" value="Genomic_DNA"/>
</dbReference>
<evidence type="ECO:0000313" key="2">
    <source>
        <dbReference type="Proteomes" id="UP001176806"/>
    </source>
</evidence>
<evidence type="ECO:0000313" key="1">
    <source>
        <dbReference type="EMBL" id="MDO5976383.1"/>
    </source>
</evidence>
<keyword evidence="2" id="KW-1185">Reference proteome</keyword>
<accession>A0ABT8WT96</accession>
<dbReference type="Proteomes" id="UP001176806">
    <property type="component" value="Unassembled WGS sequence"/>
</dbReference>
<sequence length="334" mass="39368">MRDISFFSEDTYLYLPNTKHPKVILAVSDAKTSQNAYKLYNPFSFKAKVLKKISQFLFVNFNKLTLSLVKTKSHQKSDFIKHLENKLNTKFSISVYHATDKDKVVLQLQSNKRVYGYLKFPLNKVGIDNINNEKKAITLLSKKNIIKSFILEDTYNSIPYFILSELKGDIENLADKAIETLIFKLKKENTFQLIDHQRIKDLYADIETLQLKSYKSKIDRIVKRSTIHYHEAFEHGDFTPWNIVKTNEGIIPFDFEFFVENGIEYFDLIKYHFQVGRLLKKKNPKELALYIFNKINNIEVKDIVSLFLIKEIIRLKKIGQTYQFHDNMLNHICE</sequence>
<name>A0ABT8WT96_9FLAO</name>
<dbReference type="SUPFAM" id="SSF56112">
    <property type="entry name" value="Protein kinase-like (PK-like)"/>
    <property type="match status" value="1"/>
</dbReference>
<dbReference type="RefSeq" id="WP_303303670.1">
    <property type="nucleotide sequence ID" value="NZ_BAABDA010000001.1"/>
</dbReference>
<comment type="caution">
    <text evidence="1">The sequence shown here is derived from an EMBL/GenBank/DDBJ whole genome shotgun (WGS) entry which is preliminary data.</text>
</comment>
<gene>
    <name evidence="1" type="ORF">Q4Q40_19460</name>
</gene>
<organism evidence="1 2">
    <name type="scientific">Flavivirga jejuensis</name>
    <dbReference type="NCBI Taxonomy" id="870487"/>
    <lineage>
        <taxon>Bacteria</taxon>
        <taxon>Pseudomonadati</taxon>
        <taxon>Bacteroidota</taxon>
        <taxon>Flavobacteriia</taxon>
        <taxon>Flavobacteriales</taxon>
        <taxon>Flavobacteriaceae</taxon>
        <taxon>Flavivirga</taxon>
    </lineage>
</organism>
<protein>
    <recommendedName>
        <fullName evidence="3">Aminoglycoside phosphotransferase domain-containing protein</fullName>
    </recommendedName>
</protein>
<proteinExistence type="predicted"/>
<dbReference type="InterPro" id="IPR011009">
    <property type="entry name" value="Kinase-like_dom_sf"/>
</dbReference>